<dbReference type="PANTHER" id="PTHR35601">
    <property type="entry name" value="TOXIN RELE"/>
    <property type="match status" value="1"/>
</dbReference>
<dbReference type="AlphaFoldDB" id="A0A4P6ED10"/>
<dbReference type="OrthoDB" id="5326046at2"/>
<evidence type="ECO:0000256" key="1">
    <source>
        <dbReference type="ARBA" id="ARBA00006226"/>
    </source>
</evidence>
<dbReference type="PANTHER" id="PTHR35601:SF1">
    <property type="entry name" value="TOXIN RELE"/>
    <property type="match status" value="1"/>
</dbReference>
<dbReference type="InterPro" id="IPR007712">
    <property type="entry name" value="RelE/ParE_toxin"/>
</dbReference>
<comment type="similarity">
    <text evidence="1">Belongs to the RelE toxin family.</text>
</comment>
<evidence type="ECO:0000256" key="2">
    <source>
        <dbReference type="ARBA" id="ARBA00022649"/>
    </source>
</evidence>
<evidence type="ECO:0000313" key="4">
    <source>
        <dbReference type="Proteomes" id="UP000293995"/>
    </source>
</evidence>
<protein>
    <submittedName>
        <fullName evidence="3">Type II toxin-antitoxin system RelE/ParE family toxin</fullName>
    </submittedName>
</protein>
<dbReference type="EMBL" id="CP035494">
    <property type="protein sequence ID" value="QAY59243.1"/>
    <property type="molecule type" value="Genomic_DNA"/>
</dbReference>
<organism evidence="3 4">
    <name type="scientific">Microbacterium protaetiae</name>
    <dbReference type="NCBI Taxonomy" id="2509458"/>
    <lineage>
        <taxon>Bacteria</taxon>
        <taxon>Bacillati</taxon>
        <taxon>Actinomycetota</taxon>
        <taxon>Actinomycetes</taxon>
        <taxon>Micrococcales</taxon>
        <taxon>Microbacteriaceae</taxon>
        <taxon>Microbacterium</taxon>
    </lineage>
</organism>
<sequence>MQYEIAYAQSALKALRKLDRGNARRILTAIDALASDPRPHGCKQLKGGSGEMRIRVGDYRVIYDVNDGEVVILVLAIGHRREVYR</sequence>
<dbReference type="Pfam" id="PF05016">
    <property type="entry name" value="ParE_toxin"/>
    <property type="match status" value="1"/>
</dbReference>
<dbReference type="NCBIfam" id="TIGR02385">
    <property type="entry name" value="RelE_StbE"/>
    <property type="match status" value="1"/>
</dbReference>
<dbReference type="InterPro" id="IPR035093">
    <property type="entry name" value="RelE/ParE_toxin_dom_sf"/>
</dbReference>
<dbReference type="Proteomes" id="UP000293995">
    <property type="component" value="Chromosome"/>
</dbReference>
<keyword evidence="2" id="KW-1277">Toxin-antitoxin system</keyword>
<proteinExistence type="inferred from homology"/>
<dbReference type="SUPFAM" id="SSF143011">
    <property type="entry name" value="RelE-like"/>
    <property type="match status" value="1"/>
</dbReference>
<dbReference type="KEGG" id="mprt:ET475_04045"/>
<gene>
    <name evidence="3" type="ORF">ET475_04045</name>
</gene>
<name>A0A4P6ED10_9MICO</name>
<dbReference type="RefSeq" id="WP_129386258.1">
    <property type="nucleotide sequence ID" value="NZ_CP035494.1"/>
</dbReference>
<evidence type="ECO:0000313" key="3">
    <source>
        <dbReference type="EMBL" id="QAY59243.1"/>
    </source>
</evidence>
<reference evidence="3 4" key="1">
    <citation type="submission" date="2019-01" db="EMBL/GenBank/DDBJ databases">
        <title>Genome sequencing of strain DFW100M-13.</title>
        <authorList>
            <person name="Heo J."/>
            <person name="Kim S.-J."/>
            <person name="Kim J.-S."/>
            <person name="Hong S.-B."/>
            <person name="Kwon S.-W."/>
        </authorList>
    </citation>
    <scope>NUCLEOTIDE SEQUENCE [LARGE SCALE GENOMIC DNA]</scope>
    <source>
        <strain evidence="3 4">DFW100M-13</strain>
    </source>
</reference>
<keyword evidence="4" id="KW-1185">Reference proteome</keyword>
<accession>A0A4P6ED10</accession>
<dbReference type="Gene3D" id="3.30.2310.20">
    <property type="entry name" value="RelE-like"/>
    <property type="match status" value="1"/>
</dbReference>